<dbReference type="InterPro" id="IPR003888">
    <property type="entry name" value="FYrich_N"/>
</dbReference>
<proteinExistence type="predicted"/>
<reference evidence="1" key="1">
    <citation type="submission" date="2021-05" db="EMBL/GenBank/DDBJ databases">
        <title>Encephalitozoon hellem ATCC 50604 Complete Genome.</title>
        <authorList>
            <person name="Mascarenhas dos Santos A.C."/>
            <person name="Julian A.T."/>
            <person name="Pombert J.-F."/>
        </authorList>
    </citation>
    <scope>NUCLEOTIDE SEQUENCE</scope>
    <source>
        <strain evidence="1">ATCC 50604</strain>
    </source>
</reference>
<dbReference type="Pfam" id="PF05964">
    <property type="entry name" value="FYRN"/>
    <property type="match status" value="1"/>
</dbReference>
<accession>A0A9Q9FAB8</accession>
<dbReference type="Gene3D" id="3.30.160.360">
    <property type="match status" value="1"/>
</dbReference>
<organism evidence="1 2">
    <name type="scientific">Encephalitozoon hellem</name>
    <name type="common">Microsporidian parasite</name>
    <dbReference type="NCBI Taxonomy" id="27973"/>
    <lineage>
        <taxon>Eukaryota</taxon>
        <taxon>Fungi</taxon>
        <taxon>Fungi incertae sedis</taxon>
        <taxon>Microsporidia</taxon>
        <taxon>Unikaryonidae</taxon>
        <taxon>Encephalitozoon</taxon>
    </lineage>
</organism>
<dbReference type="Proteomes" id="UP001059546">
    <property type="component" value="Chromosome X"/>
</dbReference>
<evidence type="ECO:0000313" key="1">
    <source>
        <dbReference type="EMBL" id="UTX44181.1"/>
    </source>
</evidence>
<name>A0A9Q9FAB8_ENCHE</name>
<evidence type="ECO:0000313" key="2">
    <source>
        <dbReference type="Proteomes" id="UP001059546"/>
    </source>
</evidence>
<dbReference type="AlphaFoldDB" id="A0A9Q9FAB8"/>
<dbReference type="GO" id="GO:0005634">
    <property type="term" value="C:nucleus"/>
    <property type="evidence" value="ECO:0007669"/>
    <property type="project" value="InterPro"/>
</dbReference>
<sequence>MNCEESGKECSLQQKRLMSALKRRDLLREEMEKTGQALRRLEAHRRALVDVLRIYDGRMEIDAGRYRPAYRVDLRDSKGLIHVPGERHYLVIYSLGRIPTPSMKPFYSQKNVYPVDYMCKRAYYRGGGGFPTGKDMALYTCTVRNVCSKPLFEITEGDLCIRGKAGEVFNAFRSLFPEGIEFTSIVEFFGLNNMHVRKLISEQKGFAELGIGDKWERRPSVG</sequence>
<dbReference type="PROSITE" id="PS51542">
    <property type="entry name" value="FYRN"/>
    <property type="match status" value="1"/>
</dbReference>
<protein>
    <submittedName>
        <fullName evidence="1">F/Y-rich domain-containing protein</fullName>
    </submittedName>
</protein>
<dbReference type="EMBL" id="CP075156">
    <property type="protein sequence ID" value="UTX44181.1"/>
    <property type="molecule type" value="Genomic_DNA"/>
</dbReference>
<gene>
    <name evidence="1" type="ORF">GPU96_10g19710</name>
</gene>